<feature type="chain" id="PRO_5045270453" evidence="1">
    <location>
        <begin position="17"/>
        <end position="174"/>
    </location>
</feature>
<keyword evidence="1" id="KW-0732">Signal</keyword>
<gene>
    <name evidence="2" type="ORF">QEZ52_12900</name>
</gene>
<dbReference type="InterPro" id="IPR008719">
    <property type="entry name" value="N2O_reductase_NosL"/>
</dbReference>
<name>A0ABZ2XN63_9RHOB</name>
<dbReference type="Pfam" id="PF05573">
    <property type="entry name" value="NosL"/>
    <property type="match status" value="1"/>
</dbReference>
<dbReference type="Proteomes" id="UP001623232">
    <property type="component" value="Chromosome"/>
</dbReference>
<dbReference type="Gene3D" id="3.30.70.2060">
    <property type="match status" value="1"/>
</dbReference>
<keyword evidence="3" id="KW-1185">Reference proteome</keyword>
<feature type="signal peptide" evidence="1">
    <location>
        <begin position="1"/>
        <end position="16"/>
    </location>
</feature>
<proteinExistence type="predicted"/>
<sequence>MKPLILIALLTPLALAACKEEQVQAPDPVDLTEVALSYFCQMNVSEHGGPKGQIHLKGYPAPIFFAQVRDLVAYVKSPERDADITAIYVSDMSVAPTWQNPGISNWIAADGATFVVGSNVAGGMGAPEIVPFGDAEGAGEFISRYGGNAVPLTDIPDDAALGPVDLDLALETPA</sequence>
<dbReference type="Gene3D" id="3.30.70.2050">
    <property type="match status" value="1"/>
</dbReference>
<dbReference type="SUPFAM" id="SSF160387">
    <property type="entry name" value="NosL/MerB-like"/>
    <property type="match status" value="1"/>
</dbReference>
<dbReference type="PROSITE" id="PS51257">
    <property type="entry name" value="PROKAR_LIPOPROTEIN"/>
    <property type="match status" value="1"/>
</dbReference>
<evidence type="ECO:0000313" key="2">
    <source>
        <dbReference type="EMBL" id="WZK87511.1"/>
    </source>
</evidence>
<evidence type="ECO:0000256" key="1">
    <source>
        <dbReference type="SAM" id="SignalP"/>
    </source>
</evidence>
<dbReference type="EMBL" id="CP123584">
    <property type="protein sequence ID" value="WZK87511.1"/>
    <property type="molecule type" value="Genomic_DNA"/>
</dbReference>
<dbReference type="PANTHER" id="PTHR41247">
    <property type="entry name" value="HTH-TYPE TRANSCRIPTIONAL REPRESSOR YCNK"/>
    <property type="match status" value="1"/>
</dbReference>
<reference evidence="2 3" key="1">
    <citation type="submission" date="2023-04" db="EMBL/GenBank/DDBJ databases">
        <title>Complete genome sequence of Alisedimentitalea scapharcae.</title>
        <authorList>
            <person name="Rong J.-C."/>
            <person name="Yi M.-L."/>
            <person name="Zhao Q."/>
        </authorList>
    </citation>
    <scope>NUCLEOTIDE SEQUENCE [LARGE SCALE GENOMIC DNA]</scope>
    <source>
        <strain evidence="2 3">KCTC 42119</strain>
    </source>
</reference>
<dbReference type="RefSeq" id="WP_406644766.1">
    <property type="nucleotide sequence ID" value="NZ_CP123584.1"/>
</dbReference>
<dbReference type="PANTHER" id="PTHR41247:SF1">
    <property type="entry name" value="HTH-TYPE TRANSCRIPTIONAL REPRESSOR YCNK"/>
    <property type="match status" value="1"/>
</dbReference>
<accession>A0ABZ2XN63</accession>
<protein>
    <submittedName>
        <fullName evidence="2">Nitrous oxide reductase accessory protein NosL</fullName>
    </submittedName>
</protein>
<evidence type="ECO:0000313" key="3">
    <source>
        <dbReference type="Proteomes" id="UP001623232"/>
    </source>
</evidence>
<organism evidence="2 3">
    <name type="scientific">Aliisedimentitalea scapharcae</name>
    <dbReference type="NCBI Taxonomy" id="1524259"/>
    <lineage>
        <taxon>Bacteria</taxon>
        <taxon>Pseudomonadati</taxon>
        <taxon>Pseudomonadota</taxon>
        <taxon>Alphaproteobacteria</taxon>
        <taxon>Rhodobacterales</taxon>
        <taxon>Roseobacteraceae</taxon>
        <taxon>Aliisedimentitalea</taxon>
    </lineage>
</organism>